<name>A0A9D4TXL9_CHLVU</name>
<dbReference type="Gene3D" id="3.75.10.10">
    <property type="entry name" value="L-arginine/glycine Amidinotransferase, Chain A"/>
    <property type="match status" value="1"/>
</dbReference>
<dbReference type="SUPFAM" id="SSF55909">
    <property type="entry name" value="Pentein"/>
    <property type="match status" value="1"/>
</dbReference>
<sequence length="513" mass="55752">MLHRVGRRLLQQAAAGYRQLSSLPKKAVTETAFGEFLPLSDKAGVPVLVRLHERQWGALARLPAAKLKEAGYAGDELPSHVAVVRDAFGSHDDSQRSLAHEVAALGPHKVAVAAELTHPHNRLIVDNYELSDDGSYRLSSVGTDMVRFFKQHDLHTILVPDVLAAQDGLITSVRGAQGGIKQSTNEVLMVAPTAFVFNAQAAQDNTFMNSAVNSFDPPPPPAAGSAAAQAPSSAQPPLSVTKRVLREFAALHHELTEVAGVKVNLFQHSLEHGTPDAVFPNNWFSTHPAGEAAGGVKQDTLVFYPMKCPNRQAERRADIKDVLQHWGYDRTLDMSPFESEGQYLEGTGVLVIDRINGVAYVALSERADRRLAQEWVSQLGYKDMVAFTASDAAGNTVYHTNVMMAIGTDVAVVCLESVADEAERRNLQQKLSQTHTIVDITRAQMAALCGNVLELEDGRGLPVMAMSTQAYNAFTEDQKRVLRRHVAALHHANIDTLERIGGGGVRCTLAEIF</sequence>
<dbReference type="Proteomes" id="UP001055712">
    <property type="component" value="Unassembled WGS sequence"/>
</dbReference>
<comment type="caution">
    <text evidence="2">The sequence shown here is derived from an EMBL/GenBank/DDBJ whole genome shotgun (WGS) entry which is preliminary data.</text>
</comment>
<feature type="compositionally biased region" description="Low complexity" evidence="1">
    <location>
        <begin position="223"/>
        <end position="235"/>
    </location>
</feature>
<organism evidence="2 3">
    <name type="scientific">Chlorella vulgaris</name>
    <name type="common">Green alga</name>
    <dbReference type="NCBI Taxonomy" id="3077"/>
    <lineage>
        <taxon>Eukaryota</taxon>
        <taxon>Viridiplantae</taxon>
        <taxon>Chlorophyta</taxon>
        <taxon>core chlorophytes</taxon>
        <taxon>Trebouxiophyceae</taxon>
        <taxon>Chlorellales</taxon>
        <taxon>Chlorellaceae</taxon>
        <taxon>Chlorella clade</taxon>
        <taxon>Chlorella</taxon>
    </lineage>
</organism>
<dbReference type="EMBL" id="SIDB01000001">
    <property type="protein sequence ID" value="KAI3437719.1"/>
    <property type="molecule type" value="Genomic_DNA"/>
</dbReference>
<evidence type="ECO:0000256" key="1">
    <source>
        <dbReference type="SAM" id="MobiDB-lite"/>
    </source>
</evidence>
<dbReference type="Pfam" id="PF19420">
    <property type="entry name" value="DDAH_eukar"/>
    <property type="match status" value="1"/>
</dbReference>
<gene>
    <name evidence="2" type="ORF">D9Q98_000167</name>
</gene>
<reference evidence="2" key="1">
    <citation type="journal article" date="2019" name="Plant J.">
        <title>Chlorella vulgaris genome assembly and annotation reveals the molecular basis for metabolic acclimation to high light conditions.</title>
        <authorList>
            <person name="Cecchin M."/>
            <person name="Marcolungo L."/>
            <person name="Rossato M."/>
            <person name="Girolomoni L."/>
            <person name="Cosentino E."/>
            <person name="Cuine S."/>
            <person name="Li-Beisson Y."/>
            <person name="Delledonne M."/>
            <person name="Ballottari M."/>
        </authorList>
    </citation>
    <scope>NUCLEOTIDE SEQUENCE</scope>
    <source>
        <strain evidence="2">211/11P</strain>
    </source>
</reference>
<proteinExistence type="predicted"/>
<feature type="region of interest" description="Disordered" evidence="1">
    <location>
        <begin position="212"/>
        <end position="235"/>
    </location>
</feature>
<keyword evidence="3" id="KW-1185">Reference proteome</keyword>
<reference evidence="2" key="2">
    <citation type="submission" date="2020-11" db="EMBL/GenBank/DDBJ databases">
        <authorList>
            <person name="Cecchin M."/>
            <person name="Marcolungo L."/>
            <person name="Rossato M."/>
            <person name="Girolomoni L."/>
            <person name="Cosentino E."/>
            <person name="Cuine S."/>
            <person name="Li-Beisson Y."/>
            <person name="Delledonne M."/>
            <person name="Ballottari M."/>
        </authorList>
    </citation>
    <scope>NUCLEOTIDE SEQUENCE</scope>
    <source>
        <strain evidence="2">211/11P</strain>
        <tissue evidence="2">Whole cell</tissue>
    </source>
</reference>
<protein>
    <recommendedName>
        <fullName evidence="4">Amidinotransferase</fullName>
    </recommendedName>
</protein>
<dbReference type="PANTHER" id="PTHR43224">
    <property type="entry name" value="AMIDINOTRANSFERASE"/>
    <property type="match status" value="1"/>
</dbReference>
<dbReference type="InterPro" id="IPR014541">
    <property type="entry name" value="Amdntrnsf_FN0238"/>
</dbReference>
<dbReference type="OrthoDB" id="505065at2759"/>
<evidence type="ECO:0008006" key="4">
    <source>
        <dbReference type="Google" id="ProtNLM"/>
    </source>
</evidence>
<evidence type="ECO:0000313" key="2">
    <source>
        <dbReference type="EMBL" id="KAI3437719.1"/>
    </source>
</evidence>
<dbReference type="AlphaFoldDB" id="A0A9D4TXL9"/>
<dbReference type="PANTHER" id="PTHR43224:SF1">
    <property type="entry name" value="AMIDINOTRANSFERASE"/>
    <property type="match status" value="1"/>
</dbReference>
<evidence type="ECO:0000313" key="3">
    <source>
        <dbReference type="Proteomes" id="UP001055712"/>
    </source>
</evidence>
<accession>A0A9D4TXL9</accession>